<evidence type="ECO:0000313" key="2">
    <source>
        <dbReference type="Proteomes" id="UP000254919"/>
    </source>
</evidence>
<accession>A0A379PNN9</accession>
<sequence>MASACFPDRPPDALRDGDAEAVSLALLRRMTGFRAVCHGPWRSLAARLIRALSPVLVWMRDHTGLPLDNAAVRFAMELSSIAALATRRRFRRRIGGEVMEVDARAMPEGIVWPLNLYLAALPGYDGTQPAERQGIEPRRHHANIVFFGAPA</sequence>
<dbReference type="RefSeq" id="WP_027297352.1">
    <property type="nucleotide sequence ID" value="NZ_AP031464.1"/>
</dbReference>
<dbReference type="Proteomes" id="UP000254919">
    <property type="component" value="Unassembled WGS sequence"/>
</dbReference>
<proteinExistence type="predicted"/>
<protein>
    <submittedName>
        <fullName evidence="1">Uncharacterized protein</fullName>
    </submittedName>
</protein>
<dbReference type="AlphaFoldDB" id="A0A379PNN9"/>
<dbReference type="EMBL" id="UGVN01000003">
    <property type="protein sequence ID" value="SUE95451.1"/>
    <property type="molecule type" value="Genomic_DNA"/>
</dbReference>
<reference evidence="1 2" key="1">
    <citation type="submission" date="2018-06" db="EMBL/GenBank/DDBJ databases">
        <authorList>
            <consortium name="Pathogen Informatics"/>
            <person name="Doyle S."/>
        </authorList>
    </citation>
    <scope>NUCLEOTIDE SEQUENCE [LARGE SCALE GENOMIC DNA]</scope>
    <source>
        <strain evidence="1 2">NCTC13291</strain>
    </source>
</reference>
<organism evidence="1 2">
    <name type="scientific">Roseomonas mucosa</name>
    <dbReference type="NCBI Taxonomy" id="207340"/>
    <lineage>
        <taxon>Bacteria</taxon>
        <taxon>Pseudomonadati</taxon>
        <taxon>Pseudomonadota</taxon>
        <taxon>Alphaproteobacteria</taxon>
        <taxon>Acetobacterales</taxon>
        <taxon>Roseomonadaceae</taxon>
        <taxon>Roseomonas</taxon>
    </lineage>
</organism>
<name>A0A379PNN9_9PROT</name>
<gene>
    <name evidence="1" type="ORF">NCTC13291_04338</name>
</gene>
<evidence type="ECO:0000313" key="1">
    <source>
        <dbReference type="EMBL" id="SUE95451.1"/>
    </source>
</evidence>